<feature type="region of interest" description="Disordered" evidence="1">
    <location>
        <begin position="42"/>
        <end position="67"/>
    </location>
</feature>
<accession>A0A4Y2RXH2</accession>
<reference evidence="2 3" key="1">
    <citation type="journal article" date="2019" name="Sci. Rep.">
        <title>Orb-weaving spider Araneus ventricosus genome elucidates the spidroin gene catalogue.</title>
        <authorList>
            <person name="Kono N."/>
            <person name="Nakamura H."/>
            <person name="Ohtoshi R."/>
            <person name="Moran D.A.P."/>
            <person name="Shinohara A."/>
            <person name="Yoshida Y."/>
            <person name="Fujiwara M."/>
            <person name="Mori M."/>
            <person name="Tomita M."/>
            <person name="Arakawa K."/>
        </authorList>
    </citation>
    <scope>NUCLEOTIDE SEQUENCE [LARGE SCALE GENOMIC DNA]</scope>
</reference>
<gene>
    <name evidence="2" type="ORF">AVEN_151475_1</name>
</gene>
<dbReference type="AlphaFoldDB" id="A0A4Y2RXH2"/>
<evidence type="ECO:0000313" key="2">
    <source>
        <dbReference type="EMBL" id="GBN80393.1"/>
    </source>
</evidence>
<protein>
    <submittedName>
        <fullName evidence="2">Uncharacterized protein</fullName>
    </submittedName>
</protein>
<sequence length="86" mass="9530">MFFHEGKGTKSFEDLRTIDGVICETFREAGYKRGLLENDNQWEATSAEAAEKPGKSPPVPNNDINPLPDAETLIQISLNLIICGEH</sequence>
<name>A0A4Y2RXH2_ARAVE</name>
<comment type="caution">
    <text evidence="2">The sequence shown here is derived from an EMBL/GenBank/DDBJ whole genome shotgun (WGS) entry which is preliminary data.</text>
</comment>
<dbReference type="EMBL" id="BGPR01018878">
    <property type="protein sequence ID" value="GBN80393.1"/>
    <property type="molecule type" value="Genomic_DNA"/>
</dbReference>
<evidence type="ECO:0000256" key="1">
    <source>
        <dbReference type="SAM" id="MobiDB-lite"/>
    </source>
</evidence>
<dbReference type="OrthoDB" id="6435532at2759"/>
<organism evidence="2 3">
    <name type="scientific">Araneus ventricosus</name>
    <name type="common">Orbweaver spider</name>
    <name type="synonym">Epeira ventricosa</name>
    <dbReference type="NCBI Taxonomy" id="182803"/>
    <lineage>
        <taxon>Eukaryota</taxon>
        <taxon>Metazoa</taxon>
        <taxon>Ecdysozoa</taxon>
        <taxon>Arthropoda</taxon>
        <taxon>Chelicerata</taxon>
        <taxon>Arachnida</taxon>
        <taxon>Araneae</taxon>
        <taxon>Araneomorphae</taxon>
        <taxon>Entelegynae</taxon>
        <taxon>Araneoidea</taxon>
        <taxon>Araneidae</taxon>
        <taxon>Araneus</taxon>
    </lineage>
</organism>
<evidence type="ECO:0000313" key="3">
    <source>
        <dbReference type="Proteomes" id="UP000499080"/>
    </source>
</evidence>
<keyword evidence="3" id="KW-1185">Reference proteome</keyword>
<dbReference type="Proteomes" id="UP000499080">
    <property type="component" value="Unassembled WGS sequence"/>
</dbReference>
<proteinExistence type="predicted"/>